<evidence type="ECO:0000256" key="1">
    <source>
        <dbReference type="SAM" id="SignalP"/>
    </source>
</evidence>
<dbReference type="PANTHER" id="PTHR48098:SF1">
    <property type="entry name" value="DIACYLGLYCEROL ACYLTRANSFERASE_MYCOLYLTRANSFERASE AG85A"/>
    <property type="match status" value="1"/>
</dbReference>
<name>A0A1M4UEB0_9BACE</name>
<feature type="signal peptide" evidence="1">
    <location>
        <begin position="1"/>
        <end position="23"/>
    </location>
</feature>
<dbReference type="InterPro" id="IPR050583">
    <property type="entry name" value="Mycobacterial_A85_antigen"/>
</dbReference>
<keyword evidence="1" id="KW-0732">Signal</keyword>
<accession>A0A1M4UEB0</accession>
<evidence type="ECO:0000313" key="3">
    <source>
        <dbReference type="Proteomes" id="UP000184509"/>
    </source>
</evidence>
<evidence type="ECO:0000313" key="2">
    <source>
        <dbReference type="EMBL" id="SHE54900.1"/>
    </source>
</evidence>
<organism evidence="2 3">
    <name type="scientific">Bacteroides luti</name>
    <dbReference type="NCBI Taxonomy" id="1297750"/>
    <lineage>
        <taxon>Bacteria</taxon>
        <taxon>Pseudomonadati</taxon>
        <taxon>Bacteroidota</taxon>
        <taxon>Bacteroidia</taxon>
        <taxon>Bacteroidales</taxon>
        <taxon>Bacteroidaceae</taxon>
        <taxon>Bacteroides</taxon>
    </lineage>
</organism>
<protein>
    <submittedName>
        <fullName evidence="2">S-formylglutathione hydrolase FrmB</fullName>
    </submittedName>
</protein>
<dbReference type="InterPro" id="IPR000801">
    <property type="entry name" value="Esterase-like"/>
</dbReference>
<keyword evidence="3" id="KW-1185">Reference proteome</keyword>
<dbReference type="EMBL" id="FQTV01000002">
    <property type="protein sequence ID" value="SHE54900.1"/>
    <property type="molecule type" value="Genomic_DNA"/>
</dbReference>
<feature type="chain" id="PRO_5009907726" evidence="1">
    <location>
        <begin position="24"/>
        <end position="274"/>
    </location>
</feature>
<dbReference type="Proteomes" id="UP000184509">
    <property type="component" value="Unassembled WGS sequence"/>
</dbReference>
<dbReference type="PANTHER" id="PTHR48098">
    <property type="entry name" value="ENTEROCHELIN ESTERASE-RELATED"/>
    <property type="match status" value="1"/>
</dbReference>
<reference evidence="2 3" key="1">
    <citation type="submission" date="2016-11" db="EMBL/GenBank/DDBJ databases">
        <authorList>
            <person name="Jaros S."/>
            <person name="Januszkiewicz K."/>
            <person name="Wedrychowicz H."/>
        </authorList>
    </citation>
    <scope>NUCLEOTIDE SEQUENCE [LARGE SCALE GENOMIC DNA]</scope>
    <source>
        <strain evidence="2 3">DSM 26991</strain>
    </source>
</reference>
<dbReference type="GO" id="GO:0016787">
    <property type="term" value="F:hydrolase activity"/>
    <property type="evidence" value="ECO:0007669"/>
    <property type="project" value="UniProtKB-KW"/>
</dbReference>
<proteinExistence type="predicted"/>
<dbReference type="GO" id="GO:0016747">
    <property type="term" value="F:acyltransferase activity, transferring groups other than amino-acyl groups"/>
    <property type="evidence" value="ECO:0007669"/>
    <property type="project" value="TreeGrafter"/>
</dbReference>
<dbReference type="SUPFAM" id="SSF53474">
    <property type="entry name" value="alpha/beta-Hydrolases"/>
    <property type="match status" value="1"/>
</dbReference>
<dbReference type="Gene3D" id="3.40.50.1820">
    <property type="entry name" value="alpha/beta hydrolase"/>
    <property type="match status" value="1"/>
</dbReference>
<keyword evidence="2" id="KW-0378">Hydrolase</keyword>
<gene>
    <name evidence="2" type="ORF">SAMN05444405_10257</name>
</gene>
<dbReference type="InterPro" id="IPR029058">
    <property type="entry name" value="AB_hydrolase_fold"/>
</dbReference>
<dbReference type="Pfam" id="PF00756">
    <property type="entry name" value="Esterase"/>
    <property type="match status" value="1"/>
</dbReference>
<sequence length="274" mass="31086">MNMKNRIISLSVFLLFLAVSLHAAKVDTLLVKSPSMNKDVQVVVISPEATKASKSATYPVLYLLHGYSGNAKSWIQLKPNLPEIADQNKMIIVCPDGKNSWYWDSPKDSSYRYETFVSDELVKYIDNHYKTVAEKKGRAITGLSMGGHGALWLAFRHKDIFGAAGSTSGGVDIRPFPTNWEMSKQLGEFAYNKKSWDEHTVINQIDKIENGDLAIIIDCGEGDFFLNVNKDLHERLLGRKINHDFITRPGGHSGQYWNNSIDYQLLFFKKFFER</sequence>
<dbReference type="STRING" id="1297750.SAMN05444405_10257"/>
<dbReference type="AlphaFoldDB" id="A0A1M4UEB0"/>